<dbReference type="Pfam" id="PF12860">
    <property type="entry name" value="PAS_7"/>
    <property type="match status" value="1"/>
</dbReference>
<evidence type="ECO:0008006" key="7">
    <source>
        <dbReference type="Google" id="ProtNLM"/>
    </source>
</evidence>
<dbReference type="CDD" id="cd01948">
    <property type="entry name" value="EAL"/>
    <property type="match status" value="1"/>
</dbReference>
<protein>
    <recommendedName>
        <fullName evidence="7">GGDEF domain-containing protein</fullName>
    </recommendedName>
</protein>
<dbReference type="SMART" id="SM00086">
    <property type="entry name" value="PAC"/>
    <property type="match status" value="2"/>
</dbReference>
<dbReference type="Proteomes" id="UP000188879">
    <property type="component" value="Unassembled WGS sequence"/>
</dbReference>
<dbReference type="InterPro" id="IPR000014">
    <property type="entry name" value="PAS"/>
</dbReference>
<reference evidence="5 6" key="1">
    <citation type="submission" date="2016-10" db="EMBL/GenBank/DDBJ databases">
        <title>Draft Genome sequence of Roseomonas sp. strain M3.</title>
        <authorList>
            <person name="Subhash Y."/>
            <person name="Lee S."/>
        </authorList>
    </citation>
    <scope>NUCLEOTIDE SEQUENCE [LARGE SCALE GENOMIC DNA]</scope>
    <source>
        <strain evidence="5 6">M3</strain>
    </source>
</reference>
<dbReference type="PANTHER" id="PTHR44757:SF2">
    <property type="entry name" value="BIOFILM ARCHITECTURE MAINTENANCE PROTEIN MBAA"/>
    <property type="match status" value="1"/>
</dbReference>
<dbReference type="EMBL" id="MLCO01000064">
    <property type="protein sequence ID" value="ONG55835.1"/>
    <property type="molecule type" value="Genomic_DNA"/>
</dbReference>
<feature type="domain" description="PAS" evidence="1">
    <location>
        <begin position="161"/>
        <end position="234"/>
    </location>
</feature>
<evidence type="ECO:0000313" key="5">
    <source>
        <dbReference type="EMBL" id="ONG55835.1"/>
    </source>
</evidence>
<dbReference type="InterPro" id="IPR000700">
    <property type="entry name" value="PAS-assoc_C"/>
</dbReference>
<evidence type="ECO:0000259" key="2">
    <source>
        <dbReference type="PROSITE" id="PS50113"/>
    </source>
</evidence>
<dbReference type="CDD" id="cd00130">
    <property type="entry name" value="PAS"/>
    <property type="match status" value="2"/>
</dbReference>
<proteinExistence type="predicted"/>
<keyword evidence="6" id="KW-1185">Reference proteome</keyword>
<dbReference type="GO" id="GO:0003824">
    <property type="term" value="F:catalytic activity"/>
    <property type="evidence" value="ECO:0007669"/>
    <property type="project" value="UniProtKB-ARBA"/>
</dbReference>
<dbReference type="Gene3D" id="3.20.20.450">
    <property type="entry name" value="EAL domain"/>
    <property type="match status" value="1"/>
</dbReference>
<dbReference type="PROSITE" id="PS50113">
    <property type="entry name" value="PAC"/>
    <property type="match status" value="2"/>
</dbReference>
<dbReference type="InterPro" id="IPR043128">
    <property type="entry name" value="Rev_trsase/Diguanyl_cyclase"/>
</dbReference>
<feature type="domain" description="PAS" evidence="1">
    <location>
        <begin position="33"/>
        <end position="106"/>
    </location>
</feature>
<dbReference type="PANTHER" id="PTHR44757">
    <property type="entry name" value="DIGUANYLATE CYCLASE DGCP"/>
    <property type="match status" value="1"/>
</dbReference>
<dbReference type="Pfam" id="PF00990">
    <property type="entry name" value="GGDEF"/>
    <property type="match status" value="1"/>
</dbReference>
<evidence type="ECO:0000259" key="1">
    <source>
        <dbReference type="PROSITE" id="PS50112"/>
    </source>
</evidence>
<feature type="domain" description="EAL" evidence="3">
    <location>
        <begin position="591"/>
        <end position="841"/>
    </location>
</feature>
<dbReference type="NCBIfam" id="TIGR00229">
    <property type="entry name" value="sensory_box"/>
    <property type="match status" value="2"/>
</dbReference>
<dbReference type="InterPro" id="IPR029787">
    <property type="entry name" value="Nucleotide_cyclase"/>
</dbReference>
<dbReference type="InterPro" id="IPR000160">
    <property type="entry name" value="GGDEF_dom"/>
</dbReference>
<dbReference type="PROSITE" id="PS50887">
    <property type="entry name" value="GGDEF"/>
    <property type="match status" value="1"/>
</dbReference>
<name>A0A1V2H4A3_9PROT</name>
<dbReference type="InterPro" id="IPR052155">
    <property type="entry name" value="Biofilm_reg_signaling"/>
</dbReference>
<accession>A0A1V2H4A3</accession>
<dbReference type="PROSITE" id="PS50883">
    <property type="entry name" value="EAL"/>
    <property type="match status" value="1"/>
</dbReference>
<dbReference type="SUPFAM" id="SSF55785">
    <property type="entry name" value="PYP-like sensor domain (PAS domain)"/>
    <property type="match status" value="2"/>
</dbReference>
<dbReference type="InterPro" id="IPR035919">
    <property type="entry name" value="EAL_sf"/>
</dbReference>
<comment type="caution">
    <text evidence="5">The sequence shown here is derived from an EMBL/GenBank/DDBJ whole genome shotgun (WGS) entry which is preliminary data.</text>
</comment>
<feature type="domain" description="PAC" evidence="2">
    <location>
        <begin position="236"/>
        <end position="288"/>
    </location>
</feature>
<dbReference type="NCBIfam" id="TIGR00254">
    <property type="entry name" value="GGDEF"/>
    <property type="match status" value="1"/>
</dbReference>
<evidence type="ECO:0000259" key="4">
    <source>
        <dbReference type="PROSITE" id="PS50887"/>
    </source>
</evidence>
<organism evidence="5 6">
    <name type="scientific">Teichococcus deserti</name>
    <dbReference type="NCBI Taxonomy" id="1817963"/>
    <lineage>
        <taxon>Bacteria</taxon>
        <taxon>Pseudomonadati</taxon>
        <taxon>Pseudomonadota</taxon>
        <taxon>Alphaproteobacteria</taxon>
        <taxon>Acetobacterales</taxon>
        <taxon>Roseomonadaceae</taxon>
        <taxon>Roseomonas</taxon>
    </lineage>
</organism>
<feature type="domain" description="PAC" evidence="2">
    <location>
        <begin position="108"/>
        <end position="160"/>
    </location>
</feature>
<dbReference type="CDD" id="cd01949">
    <property type="entry name" value="GGDEF"/>
    <property type="match status" value="1"/>
</dbReference>
<dbReference type="Gene3D" id="3.30.450.20">
    <property type="entry name" value="PAS domain"/>
    <property type="match status" value="3"/>
</dbReference>
<dbReference type="Pfam" id="PF13426">
    <property type="entry name" value="PAS_9"/>
    <property type="match status" value="2"/>
</dbReference>
<evidence type="ECO:0000259" key="3">
    <source>
        <dbReference type="PROSITE" id="PS50883"/>
    </source>
</evidence>
<gene>
    <name evidence="5" type="ORF">BKE38_08055</name>
</gene>
<dbReference type="InterPro" id="IPR035965">
    <property type="entry name" value="PAS-like_dom_sf"/>
</dbReference>
<dbReference type="SMART" id="SM00091">
    <property type="entry name" value="PAS"/>
    <property type="match status" value="3"/>
</dbReference>
<dbReference type="PROSITE" id="PS50112">
    <property type="entry name" value="PAS"/>
    <property type="match status" value="2"/>
</dbReference>
<dbReference type="AlphaFoldDB" id="A0A1V2H4A3"/>
<sequence>MPPAGAGTSRRAPAPFAEVSQTVSQTALADSGSDALYRQMVQGVKDYAIYLIDPSGVVSNWNAGAQRAKGYTAQEIVGQHFSRFYTEPDRAAGLPQRALDCALREGKFEGEGWRLRQDGTRFWAHVVIDPIFGEEGALIGFAKITRDLTAQVEASRRTTEQERLFRLLVQGVTDYAIYLLDPEGVVSNWNAGAQRAKGYTAQEIVGQHFSRFYTLDDRRAGLPQRALATALATGKFEGEGWRLRRDGSRFWAHVVIDPIRDEMGTLVGYAKITRDLTAQKLQSDRMKAVSDNLDLALAHMSQGLCLFDAQERLVLSNERMRSLLQLPETAIRPGATLTDLLWELHADPAVDYEETAAKVRALRLAHLAALAATRETVNEEMLRQDRYLSVSHRALPAGGWVTTLDDITERRQIEDRIVHLAHHDTLTALPNRVTFRDRLEAALAGGAQARCALLYLDLDRFKPVNDTLGHPVGDAVLQTVAQRITAQLRKNDVVARLGGDEFAVLMDGCDKVQEVNRLAERLIREISRPMQVNGQQVVVGVSIGIACAPRHGTDPDLLLRNADLALYRAKEHGRACHRTYEPDMELVVQQRRDLEQDLRRALELGEFTLHFQPVVDTGRGQITGCEALLRWESPKRGRVPPGDFIPFAEEIGMMSEIGDWVLRAACREAAGWVQPLTVSVNLSVTQFHREDLLARVSLALAESGLPAERLELEITETAMIDDVVGATAILEQLRRLGIRIALDDFGTGYSSLSFLRNLPFTRIKIDRSFVHDLGIKPEAAAIVRAVTGMCDSLKVSVTAEGVETERQMAMLQAEGCAELQGFLISRPCPSAELAVWMDDYARARAGEAEAVLA</sequence>
<feature type="domain" description="GGDEF" evidence="4">
    <location>
        <begin position="449"/>
        <end position="582"/>
    </location>
</feature>
<dbReference type="Gene3D" id="3.30.70.270">
    <property type="match status" value="1"/>
</dbReference>
<dbReference type="InterPro" id="IPR001633">
    <property type="entry name" value="EAL_dom"/>
</dbReference>
<dbReference type="SMART" id="SM00052">
    <property type="entry name" value="EAL"/>
    <property type="match status" value="1"/>
</dbReference>
<dbReference type="SUPFAM" id="SSF55073">
    <property type="entry name" value="Nucleotide cyclase"/>
    <property type="match status" value="1"/>
</dbReference>
<dbReference type="Pfam" id="PF00563">
    <property type="entry name" value="EAL"/>
    <property type="match status" value="1"/>
</dbReference>
<evidence type="ECO:0000313" key="6">
    <source>
        <dbReference type="Proteomes" id="UP000188879"/>
    </source>
</evidence>
<dbReference type="FunFam" id="3.30.70.270:FF:000001">
    <property type="entry name" value="Diguanylate cyclase domain protein"/>
    <property type="match status" value="1"/>
</dbReference>
<dbReference type="InterPro" id="IPR001610">
    <property type="entry name" value="PAC"/>
</dbReference>
<dbReference type="SUPFAM" id="SSF141868">
    <property type="entry name" value="EAL domain-like"/>
    <property type="match status" value="1"/>
</dbReference>
<dbReference type="SMART" id="SM00267">
    <property type="entry name" value="GGDEF"/>
    <property type="match status" value="1"/>
</dbReference>